<reference evidence="5" key="1">
    <citation type="submission" date="2021-07" db="EMBL/GenBank/DDBJ databases">
        <authorList>
            <person name="Durling M."/>
        </authorList>
    </citation>
    <scope>NUCLEOTIDE SEQUENCE</scope>
</reference>
<dbReference type="OrthoDB" id="201752at2759"/>
<feature type="compositionally biased region" description="Basic and acidic residues" evidence="2">
    <location>
        <begin position="1"/>
        <end position="18"/>
    </location>
</feature>
<evidence type="ECO:0000256" key="2">
    <source>
        <dbReference type="SAM" id="MobiDB-lite"/>
    </source>
</evidence>
<evidence type="ECO:0000259" key="4">
    <source>
        <dbReference type="Pfam" id="PF20981"/>
    </source>
</evidence>
<dbReference type="InterPro" id="IPR033648">
    <property type="entry name" value="AAR2_C"/>
</dbReference>
<feature type="region of interest" description="Disordered" evidence="2">
    <location>
        <begin position="1"/>
        <end position="126"/>
    </location>
</feature>
<comment type="caution">
    <text evidence="5">The sequence shown here is derived from an EMBL/GenBank/DDBJ whole genome shotgun (WGS) entry which is preliminary data.</text>
</comment>
<feature type="domain" description="AAR2 N-terminal" evidence="4">
    <location>
        <begin position="174"/>
        <end position="326"/>
    </location>
</feature>
<sequence>MEQEGHQSADLDRDKESSDMLAEMGTDASFTATPLVRSRATSLSTDPTFMQDQIAIQRSASTAKDHVSELTKQLSLKSKGSQGQINKATEVEGERKSEIPTPSQHPKSLLSKSPSNGSERSAKSVKSVHAVGSYPLGCLRVHSPSSSPPPSPSPSPSPAPASNKNPPNPLLQSGDVFIVRDVPGGSLFGYDSVAFSIKENEKFDGVKAIPHGLHFFWGGSNKTSLRNGFWIISKSHVSEEYGAIHVKRWDQENEVLDEEVTKAEVRIQKEGLPEIYDKLQPYMIPTTNTTAIAQSAQPGMAAASDPNLWPRLVSSITGVLLNRITGNKGWNNWQVCSVHDHLYKTSPANNLELSMENHRDQVLLSNYRDEVLRFTFPQYKRTFSEESLGRTRTEQAMDSTSHILKIISTNCSHGDPDEIIGEVQFCFITGMLLGNVACMEQWSHVVRMVFGAYDLVLQEPVFFRKFIEAIHTQFVYDDEGLEGSILDHEPNLSDDLKLILTKFKARLNEMLLELGANISLEQSAVGKAFVELETWLWKWDWDLRANYVRSGKYQLEDGTWIDAELNDFQAEDERGEFAPVMVELDDNGREKGLIHF</sequence>
<proteinExistence type="inferred from homology"/>
<dbReference type="GO" id="GO:0000244">
    <property type="term" value="P:spliceosomal tri-snRNP complex assembly"/>
    <property type="evidence" value="ECO:0007669"/>
    <property type="project" value="TreeGrafter"/>
</dbReference>
<feature type="compositionally biased region" description="Polar residues" evidence="2">
    <location>
        <begin position="100"/>
        <end position="119"/>
    </location>
</feature>
<dbReference type="PANTHER" id="PTHR12689:SF4">
    <property type="entry name" value="PROTEIN AAR2 HOMOLOG"/>
    <property type="match status" value="1"/>
</dbReference>
<comment type="similarity">
    <text evidence="1">Belongs to the AAR2 family.</text>
</comment>
<evidence type="ECO:0000256" key="1">
    <source>
        <dbReference type="ARBA" id="ARBA00006281"/>
    </source>
</evidence>
<evidence type="ECO:0000313" key="5">
    <source>
        <dbReference type="EMBL" id="CAG8955229.1"/>
    </source>
</evidence>
<dbReference type="EMBL" id="CAJVRL010000060">
    <property type="protein sequence ID" value="CAG8955229.1"/>
    <property type="molecule type" value="Genomic_DNA"/>
</dbReference>
<dbReference type="CDD" id="cd13777">
    <property type="entry name" value="Aar2_N"/>
    <property type="match status" value="1"/>
</dbReference>
<dbReference type="Pfam" id="PF05282">
    <property type="entry name" value="AAR2"/>
    <property type="match status" value="1"/>
</dbReference>
<feature type="compositionally biased region" description="Polar residues" evidence="2">
    <location>
        <begin position="39"/>
        <end position="62"/>
    </location>
</feature>
<feature type="compositionally biased region" description="Basic and acidic residues" evidence="2">
    <location>
        <begin position="89"/>
        <end position="98"/>
    </location>
</feature>
<dbReference type="Gene3D" id="1.25.40.550">
    <property type="entry name" value="Aar2, C-terminal domain-like"/>
    <property type="match status" value="1"/>
</dbReference>
<keyword evidence="6" id="KW-1185">Reference proteome</keyword>
<feature type="region of interest" description="Disordered" evidence="2">
    <location>
        <begin position="139"/>
        <end position="172"/>
    </location>
</feature>
<accession>A0A9N9KWM4</accession>
<dbReference type="InterPro" id="IPR038514">
    <property type="entry name" value="AAR2_C_sf"/>
</dbReference>
<evidence type="ECO:0000259" key="3">
    <source>
        <dbReference type="Pfam" id="PF05282"/>
    </source>
</evidence>
<feature type="compositionally biased region" description="Polar residues" evidence="2">
    <location>
        <begin position="70"/>
        <end position="87"/>
    </location>
</feature>
<organism evidence="5 6">
    <name type="scientific">Hymenoscyphus fraxineus</name>
    <dbReference type="NCBI Taxonomy" id="746836"/>
    <lineage>
        <taxon>Eukaryota</taxon>
        <taxon>Fungi</taxon>
        <taxon>Dikarya</taxon>
        <taxon>Ascomycota</taxon>
        <taxon>Pezizomycotina</taxon>
        <taxon>Leotiomycetes</taxon>
        <taxon>Helotiales</taxon>
        <taxon>Helotiaceae</taxon>
        <taxon>Hymenoscyphus</taxon>
    </lineage>
</organism>
<gene>
    <name evidence="5" type="ORF">HYFRA_00007247</name>
</gene>
<dbReference type="Proteomes" id="UP000696280">
    <property type="component" value="Unassembled WGS sequence"/>
</dbReference>
<name>A0A9N9KWM4_9HELO</name>
<dbReference type="InterPro" id="IPR033647">
    <property type="entry name" value="Aar2_N"/>
</dbReference>
<dbReference type="AlphaFoldDB" id="A0A9N9KWM4"/>
<dbReference type="Gene3D" id="2.60.34.20">
    <property type="match status" value="1"/>
</dbReference>
<dbReference type="InterPro" id="IPR007946">
    <property type="entry name" value="AAR2"/>
</dbReference>
<feature type="domain" description="AAR2 C-terminal" evidence="3">
    <location>
        <begin position="374"/>
        <end position="543"/>
    </location>
</feature>
<feature type="compositionally biased region" description="Pro residues" evidence="2">
    <location>
        <begin position="146"/>
        <end position="159"/>
    </location>
</feature>
<dbReference type="PANTHER" id="PTHR12689">
    <property type="entry name" value="A1 CISTRON SPLICING FACTOR AAR2-RELATED"/>
    <property type="match status" value="1"/>
</dbReference>
<dbReference type="CDD" id="cd13778">
    <property type="entry name" value="Aar2_C"/>
    <property type="match status" value="1"/>
</dbReference>
<protein>
    <submittedName>
        <fullName evidence="5">Uncharacterized protein</fullName>
    </submittedName>
</protein>
<evidence type="ECO:0000313" key="6">
    <source>
        <dbReference type="Proteomes" id="UP000696280"/>
    </source>
</evidence>
<dbReference type="InterPro" id="IPR038516">
    <property type="entry name" value="AAR2_N_sf"/>
</dbReference>
<dbReference type="Pfam" id="PF20981">
    <property type="entry name" value="AAR2_1st"/>
    <property type="match status" value="1"/>
</dbReference>